<reference evidence="1" key="1">
    <citation type="submission" date="2020-10" db="EMBL/GenBank/DDBJ databases">
        <authorList>
            <person name="Gilroy R."/>
        </authorList>
    </citation>
    <scope>NUCLEOTIDE SEQUENCE</scope>
    <source>
        <strain evidence="1">CHK195-4489</strain>
    </source>
</reference>
<sequence>MLEKYLIEHCSPTLASLKTANLFTYAYDREADFQEEFRLWEARFREKGVSLMVLRKGRNTALLYVCRKDRLKRDLQQPGVAPFLAACGYPDAEPDAALEQLCCRLAENDAFPHEIGVFLGYPLGDVMGFIRSGGRNCRHAGCWKVYCNEAETLRLFEKFKKCRDVYLRLWNRGRSVLQLTVAA</sequence>
<gene>
    <name evidence="1" type="ORF">IAD50_01035</name>
</gene>
<comment type="caution">
    <text evidence="1">The sequence shown here is derived from an EMBL/GenBank/DDBJ whole genome shotgun (WGS) entry which is preliminary data.</text>
</comment>
<name>A0A9D1I8G3_9CLOT</name>
<accession>A0A9D1I8G3</accession>
<dbReference type="Proteomes" id="UP000824089">
    <property type="component" value="Unassembled WGS sequence"/>
</dbReference>
<evidence type="ECO:0000313" key="1">
    <source>
        <dbReference type="EMBL" id="HIU28860.1"/>
    </source>
</evidence>
<reference evidence="1" key="2">
    <citation type="journal article" date="2021" name="PeerJ">
        <title>Extensive microbial diversity within the chicken gut microbiome revealed by metagenomics and culture.</title>
        <authorList>
            <person name="Gilroy R."/>
            <person name="Ravi A."/>
            <person name="Getino M."/>
            <person name="Pursley I."/>
            <person name="Horton D.L."/>
            <person name="Alikhan N.F."/>
            <person name="Baker D."/>
            <person name="Gharbi K."/>
            <person name="Hall N."/>
            <person name="Watson M."/>
            <person name="Adriaenssens E.M."/>
            <person name="Foster-Nyarko E."/>
            <person name="Jarju S."/>
            <person name="Secka A."/>
            <person name="Antonio M."/>
            <person name="Oren A."/>
            <person name="Chaudhuri R.R."/>
            <person name="La Ragione R."/>
            <person name="Hildebrand F."/>
            <person name="Pallen M.J."/>
        </authorList>
    </citation>
    <scope>NUCLEOTIDE SEQUENCE</scope>
    <source>
        <strain evidence="1">CHK195-4489</strain>
    </source>
</reference>
<dbReference type="Pfam" id="PF12672">
    <property type="entry name" value="DUF3793"/>
    <property type="match status" value="1"/>
</dbReference>
<evidence type="ECO:0000313" key="2">
    <source>
        <dbReference type="Proteomes" id="UP000824089"/>
    </source>
</evidence>
<dbReference type="AlphaFoldDB" id="A0A9D1I8G3"/>
<organism evidence="1 2">
    <name type="scientific">Candidatus Egerieisoma faecipullorum</name>
    <dbReference type="NCBI Taxonomy" id="2840963"/>
    <lineage>
        <taxon>Bacteria</taxon>
        <taxon>Bacillati</taxon>
        <taxon>Bacillota</taxon>
        <taxon>Clostridia</taxon>
        <taxon>Eubacteriales</taxon>
        <taxon>Clostridiaceae</taxon>
        <taxon>Clostridiaceae incertae sedis</taxon>
        <taxon>Candidatus Egerieisoma</taxon>
    </lineage>
</organism>
<proteinExistence type="predicted"/>
<dbReference type="EMBL" id="DVMM01000020">
    <property type="protein sequence ID" value="HIU28860.1"/>
    <property type="molecule type" value="Genomic_DNA"/>
</dbReference>
<protein>
    <submittedName>
        <fullName evidence="1">DUF3793 family protein</fullName>
    </submittedName>
</protein>
<dbReference type="InterPro" id="IPR024523">
    <property type="entry name" value="DUF3793"/>
</dbReference>